<comment type="caution">
    <text evidence="1">The sequence shown here is derived from an EMBL/GenBank/DDBJ whole genome shotgun (WGS) entry which is preliminary data.</text>
</comment>
<evidence type="ECO:0000313" key="2">
    <source>
        <dbReference type="Proteomes" id="UP000295277"/>
    </source>
</evidence>
<keyword evidence="2" id="KW-1185">Reference proteome</keyword>
<protein>
    <submittedName>
        <fullName evidence="1">Uncharacterized protein</fullName>
    </submittedName>
</protein>
<dbReference type="Proteomes" id="UP000295277">
    <property type="component" value="Unassembled WGS sequence"/>
</dbReference>
<dbReference type="AlphaFoldDB" id="A0A4R1YUL6"/>
<name>A0A4R1YUL6_9RHOB</name>
<evidence type="ECO:0000313" key="1">
    <source>
        <dbReference type="EMBL" id="TCM84785.1"/>
    </source>
</evidence>
<proteinExistence type="predicted"/>
<reference evidence="1 2" key="1">
    <citation type="submission" date="2019-03" db="EMBL/GenBank/DDBJ databases">
        <title>Genomic Encyclopedia of Type Strains, Phase IV (KMG-IV): sequencing the most valuable type-strain genomes for metagenomic binning, comparative biology and taxonomic classification.</title>
        <authorList>
            <person name="Goeker M."/>
        </authorList>
    </citation>
    <scope>NUCLEOTIDE SEQUENCE [LARGE SCALE GENOMIC DNA]</scope>
    <source>
        <strain evidence="1 2">DSM 21153</strain>
    </source>
</reference>
<gene>
    <name evidence="1" type="ORF">EV216_110103</name>
</gene>
<dbReference type="EMBL" id="SLVM01000010">
    <property type="protein sequence ID" value="TCM84785.1"/>
    <property type="molecule type" value="Genomic_DNA"/>
</dbReference>
<dbReference type="OrthoDB" id="9853379at2"/>
<organism evidence="1 2">
    <name type="scientific">Rhodovulum steppense</name>
    <dbReference type="NCBI Taxonomy" id="540251"/>
    <lineage>
        <taxon>Bacteria</taxon>
        <taxon>Pseudomonadati</taxon>
        <taxon>Pseudomonadota</taxon>
        <taxon>Alphaproteobacteria</taxon>
        <taxon>Rhodobacterales</taxon>
        <taxon>Paracoccaceae</taxon>
        <taxon>Rhodovulum</taxon>
    </lineage>
</organism>
<accession>A0A4R1YUL6</accession>
<dbReference type="RefSeq" id="WP_132694653.1">
    <property type="nucleotide sequence ID" value="NZ_SLVM01000010.1"/>
</dbReference>
<sequence>MARPAPITAADLRRAAARVRAQAALVARDGGAIDAGAFNVRVRQSSGTHVVRGAGIVASCTEGYLRAFRVWADKAEARAVEMEAGG</sequence>